<dbReference type="Proteomes" id="UP000789405">
    <property type="component" value="Unassembled WGS sequence"/>
</dbReference>
<dbReference type="EMBL" id="CAJVPY010059944">
    <property type="protein sequence ID" value="CAG8820887.1"/>
    <property type="molecule type" value="Genomic_DNA"/>
</dbReference>
<sequence>IEVNLVKPGTRPTLHATLVKPGTRPTLYAFNMETALIQSIRILSPLKYN</sequence>
<feature type="non-terminal residue" evidence="1">
    <location>
        <position position="1"/>
    </location>
</feature>
<dbReference type="AlphaFoldDB" id="A0A9N9PHJ9"/>
<protein>
    <submittedName>
        <fullName evidence="1">15083_t:CDS:1</fullName>
    </submittedName>
</protein>
<evidence type="ECO:0000313" key="2">
    <source>
        <dbReference type="Proteomes" id="UP000789405"/>
    </source>
</evidence>
<organism evidence="1 2">
    <name type="scientific">Dentiscutata erythropus</name>
    <dbReference type="NCBI Taxonomy" id="1348616"/>
    <lineage>
        <taxon>Eukaryota</taxon>
        <taxon>Fungi</taxon>
        <taxon>Fungi incertae sedis</taxon>
        <taxon>Mucoromycota</taxon>
        <taxon>Glomeromycotina</taxon>
        <taxon>Glomeromycetes</taxon>
        <taxon>Diversisporales</taxon>
        <taxon>Gigasporaceae</taxon>
        <taxon>Dentiscutata</taxon>
    </lineage>
</organism>
<accession>A0A9N9PHJ9</accession>
<gene>
    <name evidence="1" type="ORF">DERYTH_LOCUS27029</name>
</gene>
<keyword evidence="2" id="KW-1185">Reference proteome</keyword>
<evidence type="ECO:0000313" key="1">
    <source>
        <dbReference type="EMBL" id="CAG8820887.1"/>
    </source>
</evidence>
<comment type="caution">
    <text evidence="1">The sequence shown here is derived from an EMBL/GenBank/DDBJ whole genome shotgun (WGS) entry which is preliminary data.</text>
</comment>
<proteinExistence type="predicted"/>
<reference evidence="1" key="1">
    <citation type="submission" date="2021-06" db="EMBL/GenBank/DDBJ databases">
        <authorList>
            <person name="Kallberg Y."/>
            <person name="Tangrot J."/>
            <person name="Rosling A."/>
        </authorList>
    </citation>
    <scope>NUCLEOTIDE SEQUENCE</scope>
    <source>
        <strain evidence="1">MA453B</strain>
    </source>
</reference>
<name>A0A9N9PHJ9_9GLOM</name>